<dbReference type="Gene3D" id="3.30.1330.40">
    <property type="entry name" value="RutC-like"/>
    <property type="match status" value="1"/>
</dbReference>
<protein>
    <submittedName>
        <fullName evidence="1">Enamine deaminase RidA, house cleaning of reactive enamine intermediates, YjgF/YER057c/UK114 family</fullName>
    </submittedName>
</protein>
<dbReference type="InterPro" id="IPR006175">
    <property type="entry name" value="YjgF/YER057c/UK114"/>
</dbReference>
<dbReference type="Proteomes" id="UP000183208">
    <property type="component" value="Unassembled WGS sequence"/>
</dbReference>
<sequence length="121" mass="13289">MAVRKLDPEGARRFAHFSQAVLVEVPGPTLYVAGQGDVIGDFEIQARKAWTQIEVLLNEAGMTLTDVVKVTGYVVDRNYVSAYRAVFLEVMGEVRPASTLVICDLVHPAMLVEIEIVATKN</sequence>
<gene>
    <name evidence="1" type="ORF">SAMN05444171_3459</name>
</gene>
<name>A0A1M6Z3S4_9BRAD</name>
<dbReference type="Pfam" id="PF01042">
    <property type="entry name" value="Ribonuc_L-PSP"/>
    <property type="match status" value="1"/>
</dbReference>
<reference evidence="1 2" key="1">
    <citation type="submission" date="2016-10" db="EMBL/GenBank/DDBJ databases">
        <authorList>
            <person name="de Groot N.N."/>
        </authorList>
    </citation>
    <scope>NUCLEOTIDE SEQUENCE [LARGE SCALE GENOMIC DNA]</scope>
    <source>
        <strain evidence="1 2">GAS522</strain>
    </source>
</reference>
<dbReference type="SUPFAM" id="SSF55298">
    <property type="entry name" value="YjgF-like"/>
    <property type="match status" value="1"/>
</dbReference>
<dbReference type="AlphaFoldDB" id="A0A1M6Z3S4"/>
<evidence type="ECO:0000313" key="2">
    <source>
        <dbReference type="Proteomes" id="UP000183208"/>
    </source>
</evidence>
<dbReference type="PANTHER" id="PTHR43857">
    <property type="entry name" value="BLR7761 PROTEIN"/>
    <property type="match status" value="1"/>
</dbReference>
<dbReference type="InterPro" id="IPR035959">
    <property type="entry name" value="RutC-like_sf"/>
</dbReference>
<proteinExistence type="predicted"/>
<dbReference type="CDD" id="cd00448">
    <property type="entry name" value="YjgF_YER057c_UK114_family"/>
    <property type="match status" value="1"/>
</dbReference>
<evidence type="ECO:0000313" key="1">
    <source>
        <dbReference type="EMBL" id="SED21065.1"/>
    </source>
</evidence>
<dbReference type="RefSeq" id="WP_074831382.1">
    <property type="nucleotide sequence ID" value="NZ_FNTI01000001.1"/>
</dbReference>
<dbReference type="PANTHER" id="PTHR43857:SF1">
    <property type="entry name" value="YJGH FAMILY PROTEIN"/>
    <property type="match status" value="1"/>
</dbReference>
<organism evidence="1 2">
    <name type="scientific">Bradyrhizobium lablabi</name>
    <dbReference type="NCBI Taxonomy" id="722472"/>
    <lineage>
        <taxon>Bacteria</taxon>
        <taxon>Pseudomonadati</taxon>
        <taxon>Pseudomonadota</taxon>
        <taxon>Alphaproteobacteria</taxon>
        <taxon>Hyphomicrobiales</taxon>
        <taxon>Nitrobacteraceae</taxon>
        <taxon>Bradyrhizobium</taxon>
    </lineage>
</organism>
<accession>A0A1M6Z3S4</accession>
<dbReference type="EMBL" id="FNTI01000001">
    <property type="protein sequence ID" value="SED21065.1"/>
    <property type="molecule type" value="Genomic_DNA"/>
</dbReference>